<name>A0A382VRP8_9ZZZZ</name>
<feature type="non-terminal residue" evidence="1">
    <location>
        <position position="127"/>
    </location>
</feature>
<proteinExistence type="predicted"/>
<dbReference type="EMBL" id="UINC01153785">
    <property type="protein sequence ID" value="SVD48695.1"/>
    <property type="molecule type" value="Genomic_DNA"/>
</dbReference>
<organism evidence="1">
    <name type="scientific">marine metagenome</name>
    <dbReference type="NCBI Taxonomy" id="408172"/>
    <lineage>
        <taxon>unclassified sequences</taxon>
        <taxon>metagenomes</taxon>
        <taxon>ecological metagenomes</taxon>
    </lineage>
</organism>
<reference evidence="1" key="1">
    <citation type="submission" date="2018-05" db="EMBL/GenBank/DDBJ databases">
        <authorList>
            <person name="Lanie J.A."/>
            <person name="Ng W.-L."/>
            <person name="Kazmierczak K.M."/>
            <person name="Andrzejewski T.M."/>
            <person name="Davidsen T.M."/>
            <person name="Wayne K.J."/>
            <person name="Tettelin H."/>
            <person name="Glass J.I."/>
            <person name="Rusch D."/>
            <person name="Podicherti R."/>
            <person name="Tsui H.-C.T."/>
            <person name="Winkler M.E."/>
        </authorList>
    </citation>
    <scope>NUCLEOTIDE SEQUENCE</scope>
</reference>
<accession>A0A382VRP8</accession>
<sequence>MYKHIPVILICLFFVQCEKGWLNEALNPAVAGCNISTACNYNPDVNQFDDSCEYISCLDCLGYANGVAVADSCGTCDASPLNDCTQDCANVWGGTAVADSCGNCSASNIACELDCMGAWGGTAVVDT</sequence>
<dbReference type="AlphaFoldDB" id="A0A382VRP8"/>
<evidence type="ECO:0000313" key="1">
    <source>
        <dbReference type="EMBL" id="SVD48695.1"/>
    </source>
</evidence>
<protein>
    <submittedName>
        <fullName evidence="1">Uncharacterized protein</fullName>
    </submittedName>
</protein>
<gene>
    <name evidence="1" type="ORF">METZ01_LOCUS401549</name>
</gene>